<dbReference type="EMBL" id="JACSDY010000013">
    <property type="protein sequence ID" value="KAF7411085.1"/>
    <property type="molecule type" value="Genomic_DNA"/>
</dbReference>
<gene>
    <name evidence="1" type="ORF">H0235_013692</name>
</gene>
<dbReference type="Gene3D" id="3.30.420.10">
    <property type="entry name" value="Ribonuclease H-like superfamily/Ribonuclease H"/>
    <property type="match status" value="1"/>
</dbReference>
<keyword evidence="2" id="KW-1185">Reference proteome</keyword>
<protein>
    <submittedName>
        <fullName evidence="1">Uncharacterized protein</fullName>
    </submittedName>
</protein>
<accession>A0A834KRA8</accession>
<dbReference type="AlphaFoldDB" id="A0A834KRA8"/>
<sequence length="71" mass="8210">MEEVLQVFGQFAVGLENLDIDSASVARSNLLNRVSTCDLFLQRNEKDPFLKRLITGNEIWILYENITHKRS</sequence>
<dbReference type="InterPro" id="IPR036397">
    <property type="entry name" value="RNaseH_sf"/>
</dbReference>
<proteinExistence type="predicted"/>
<dbReference type="GO" id="GO:0003676">
    <property type="term" value="F:nucleic acid binding"/>
    <property type="evidence" value="ECO:0007669"/>
    <property type="project" value="InterPro"/>
</dbReference>
<comment type="caution">
    <text evidence="1">The sequence shown here is derived from an EMBL/GenBank/DDBJ whole genome shotgun (WGS) entry which is preliminary data.</text>
</comment>
<organism evidence="1 2">
    <name type="scientific">Vespula pensylvanica</name>
    <name type="common">Western yellow jacket</name>
    <name type="synonym">Wasp</name>
    <dbReference type="NCBI Taxonomy" id="30213"/>
    <lineage>
        <taxon>Eukaryota</taxon>
        <taxon>Metazoa</taxon>
        <taxon>Ecdysozoa</taxon>
        <taxon>Arthropoda</taxon>
        <taxon>Hexapoda</taxon>
        <taxon>Insecta</taxon>
        <taxon>Pterygota</taxon>
        <taxon>Neoptera</taxon>
        <taxon>Endopterygota</taxon>
        <taxon>Hymenoptera</taxon>
        <taxon>Apocrita</taxon>
        <taxon>Aculeata</taxon>
        <taxon>Vespoidea</taxon>
        <taxon>Vespidae</taxon>
        <taxon>Vespinae</taxon>
        <taxon>Vespula</taxon>
    </lineage>
</organism>
<name>A0A834KRA8_VESPE</name>
<evidence type="ECO:0000313" key="2">
    <source>
        <dbReference type="Proteomes" id="UP000600918"/>
    </source>
</evidence>
<reference evidence="1" key="1">
    <citation type="journal article" date="2020" name="G3 (Bethesda)">
        <title>High-Quality Assemblies for Three Invasive Social Wasps from the &lt;i&gt;Vespula&lt;/i&gt; Genus.</title>
        <authorList>
            <person name="Harrop T.W.R."/>
            <person name="Guhlin J."/>
            <person name="McLaughlin G.M."/>
            <person name="Permina E."/>
            <person name="Stockwell P."/>
            <person name="Gilligan J."/>
            <person name="Le Lec M.F."/>
            <person name="Gruber M.A.M."/>
            <person name="Quinn O."/>
            <person name="Lovegrove M."/>
            <person name="Duncan E.J."/>
            <person name="Remnant E.J."/>
            <person name="Van Eeckhoven J."/>
            <person name="Graham B."/>
            <person name="Knapp R.A."/>
            <person name="Langford K.W."/>
            <person name="Kronenberg Z."/>
            <person name="Press M.O."/>
            <person name="Eacker S.M."/>
            <person name="Wilson-Rankin E.E."/>
            <person name="Purcell J."/>
            <person name="Lester P.J."/>
            <person name="Dearden P.K."/>
        </authorList>
    </citation>
    <scope>NUCLEOTIDE SEQUENCE</scope>
    <source>
        <strain evidence="1">Volc-1</strain>
    </source>
</reference>
<evidence type="ECO:0000313" key="1">
    <source>
        <dbReference type="EMBL" id="KAF7411085.1"/>
    </source>
</evidence>
<dbReference type="Proteomes" id="UP000600918">
    <property type="component" value="Unassembled WGS sequence"/>
</dbReference>